<dbReference type="EMBL" id="MU857602">
    <property type="protein sequence ID" value="KAK4252141.1"/>
    <property type="molecule type" value="Genomic_DNA"/>
</dbReference>
<organism evidence="1 2">
    <name type="scientific">Corynascus novoguineensis</name>
    <dbReference type="NCBI Taxonomy" id="1126955"/>
    <lineage>
        <taxon>Eukaryota</taxon>
        <taxon>Fungi</taxon>
        <taxon>Dikarya</taxon>
        <taxon>Ascomycota</taxon>
        <taxon>Pezizomycotina</taxon>
        <taxon>Sordariomycetes</taxon>
        <taxon>Sordariomycetidae</taxon>
        <taxon>Sordariales</taxon>
        <taxon>Chaetomiaceae</taxon>
        <taxon>Corynascus</taxon>
    </lineage>
</organism>
<proteinExistence type="predicted"/>
<dbReference type="Proteomes" id="UP001303647">
    <property type="component" value="Unassembled WGS sequence"/>
</dbReference>
<reference evidence="1" key="1">
    <citation type="journal article" date="2023" name="Mol. Phylogenet. Evol.">
        <title>Genome-scale phylogeny and comparative genomics of the fungal order Sordariales.</title>
        <authorList>
            <person name="Hensen N."/>
            <person name="Bonometti L."/>
            <person name="Westerberg I."/>
            <person name="Brannstrom I.O."/>
            <person name="Guillou S."/>
            <person name="Cros-Aarteil S."/>
            <person name="Calhoun S."/>
            <person name="Haridas S."/>
            <person name="Kuo A."/>
            <person name="Mondo S."/>
            <person name="Pangilinan J."/>
            <person name="Riley R."/>
            <person name="LaButti K."/>
            <person name="Andreopoulos B."/>
            <person name="Lipzen A."/>
            <person name="Chen C."/>
            <person name="Yan M."/>
            <person name="Daum C."/>
            <person name="Ng V."/>
            <person name="Clum A."/>
            <person name="Steindorff A."/>
            <person name="Ohm R.A."/>
            <person name="Martin F."/>
            <person name="Silar P."/>
            <person name="Natvig D.O."/>
            <person name="Lalanne C."/>
            <person name="Gautier V."/>
            <person name="Ament-Velasquez S.L."/>
            <person name="Kruys A."/>
            <person name="Hutchinson M.I."/>
            <person name="Powell A.J."/>
            <person name="Barry K."/>
            <person name="Miller A.N."/>
            <person name="Grigoriev I.V."/>
            <person name="Debuchy R."/>
            <person name="Gladieux P."/>
            <person name="Hiltunen Thoren M."/>
            <person name="Johannesson H."/>
        </authorList>
    </citation>
    <scope>NUCLEOTIDE SEQUENCE</scope>
    <source>
        <strain evidence="1">CBS 359.72</strain>
    </source>
</reference>
<keyword evidence="2" id="KW-1185">Reference proteome</keyword>
<name>A0AAN7D1Q0_9PEZI</name>
<gene>
    <name evidence="1" type="ORF">C7999DRAFT_27385</name>
</gene>
<comment type="caution">
    <text evidence="1">The sequence shown here is derived from an EMBL/GenBank/DDBJ whole genome shotgun (WGS) entry which is preliminary data.</text>
</comment>
<evidence type="ECO:0008006" key="3">
    <source>
        <dbReference type="Google" id="ProtNLM"/>
    </source>
</evidence>
<evidence type="ECO:0000313" key="2">
    <source>
        <dbReference type="Proteomes" id="UP001303647"/>
    </source>
</evidence>
<protein>
    <recommendedName>
        <fullName evidence="3">Aminoglycoside phosphotransferase domain-containing protein</fullName>
    </recommendedName>
</protein>
<accession>A0AAN7D1Q0</accession>
<dbReference type="AlphaFoldDB" id="A0AAN7D1Q0"/>
<reference evidence="1" key="2">
    <citation type="submission" date="2023-05" db="EMBL/GenBank/DDBJ databases">
        <authorList>
            <consortium name="Lawrence Berkeley National Laboratory"/>
            <person name="Steindorff A."/>
            <person name="Hensen N."/>
            <person name="Bonometti L."/>
            <person name="Westerberg I."/>
            <person name="Brannstrom I.O."/>
            <person name="Guillou S."/>
            <person name="Cros-Aarteil S."/>
            <person name="Calhoun S."/>
            <person name="Haridas S."/>
            <person name="Kuo A."/>
            <person name="Mondo S."/>
            <person name="Pangilinan J."/>
            <person name="Riley R."/>
            <person name="Labutti K."/>
            <person name="Andreopoulos B."/>
            <person name="Lipzen A."/>
            <person name="Chen C."/>
            <person name="Yanf M."/>
            <person name="Daum C."/>
            <person name="Ng V."/>
            <person name="Clum A."/>
            <person name="Ohm R."/>
            <person name="Martin F."/>
            <person name="Silar P."/>
            <person name="Natvig D."/>
            <person name="Lalanne C."/>
            <person name="Gautier V."/>
            <person name="Ament-Velasquez S.L."/>
            <person name="Kruys A."/>
            <person name="Hutchinson M.I."/>
            <person name="Powell A.J."/>
            <person name="Barry K."/>
            <person name="Miller A.N."/>
            <person name="Grigoriev I.V."/>
            <person name="Debuchy R."/>
            <person name="Gladieux P."/>
            <person name="Thoren M.H."/>
            <person name="Johannesson H."/>
        </authorList>
    </citation>
    <scope>NUCLEOTIDE SEQUENCE</scope>
    <source>
        <strain evidence="1">CBS 359.72</strain>
    </source>
</reference>
<evidence type="ECO:0000313" key="1">
    <source>
        <dbReference type="EMBL" id="KAK4252141.1"/>
    </source>
</evidence>
<sequence length="86" mass="10009">MRHQQNSTQYPNNGADQLAALTTMRALLPRFTNCSFRKGSFVMMLTDLHQSNIIVDDDWNITHLIEFEWTCVRPVGMVFNPPRWAL</sequence>